<organism evidence="3 4">
    <name type="scientific">Brachionus calyciflorus</name>
    <dbReference type="NCBI Taxonomy" id="104777"/>
    <lineage>
        <taxon>Eukaryota</taxon>
        <taxon>Metazoa</taxon>
        <taxon>Spiralia</taxon>
        <taxon>Gnathifera</taxon>
        <taxon>Rotifera</taxon>
        <taxon>Eurotatoria</taxon>
        <taxon>Monogononta</taxon>
        <taxon>Pseudotrocha</taxon>
        <taxon>Ploima</taxon>
        <taxon>Brachionidae</taxon>
        <taxon>Brachionus</taxon>
    </lineage>
</organism>
<comment type="caution">
    <text evidence="3">The sequence shown here is derived from an EMBL/GenBank/DDBJ whole genome shotgun (WGS) entry which is preliminary data.</text>
</comment>
<evidence type="ECO:0000313" key="4">
    <source>
        <dbReference type="Proteomes" id="UP000663879"/>
    </source>
</evidence>
<keyword evidence="4" id="KW-1185">Reference proteome</keyword>
<keyword evidence="2" id="KW-0812">Transmembrane</keyword>
<evidence type="ECO:0000313" key="3">
    <source>
        <dbReference type="EMBL" id="CAF0718640.1"/>
    </source>
</evidence>
<dbReference type="Proteomes" id="UP000663879">
    <property type="component" value="Unassembled WGS sequence"/>
</dbReference>
<feature type="compositionally biased region" description="Acidic residues" evidence="1">
    <location>
        <begin position="111"/>
        <end position="122"/>
    </location>
</feature>
<gene>
    <name evidence="3" type="ORF">OXX778_LOCUS1964</name>
</gene>
<accession>A0A813MGQ6</accession>
<evidence type="ECO:0000256" key="1">
    <source>
        <dbReference type="SAM" id="MobiDB-lite"/>
    </source>
</evidence>
<evidence type="ECO:0000256" key="2">
    <source>
        <dbReference type="SAM" id="Phobius"/>
    </source>
</evidence>
<feature type="region of interest" description="Disordered" evidence="1">
    <location>
        <begin position="89"/>
        <end position="122"/>
    </location>
</feature>
<keyword evidence="2" id="KW-1133">Transmembrane helix</keyword>
<dbReference type="OrthoDB" id="10562483at2759"/>
<name>A0A813MGQ6_9BILA</name>
<reference evidence="3" key="1">
    <citation type="submission" date="2021-02" db="EMBL/GenBank/DDBJ databases">
        <authorList>
            <person name="Nowell W R."/>
        </authorList>
    </citation>
    <scope>NUCLEOTIDE SEQUENCE</scope>
    <source>
        <strain evidence="3">Ploen Becks lab</strain>
    </source>
</reference>
<feature type="transmembrane region" description="Helical" evidence="2">
    <location>
        <begin position="40"/>
        <end position="61"/>
    </location>
</feature>
<dbReference type="AlphaFoldDB" id="A0A813MGQ6"/>
<proteinExistence type="predicted"/>
<protein>
    <submittedName>
        <fullName evidence="3">Uncharacterized protein</fullName>
    </submittedName>
</protein>
<keyword evidence="2" id="KW-0472">Membrane</keyword>
<sequence>MNFSNSSSSSREEILYHNMNVLIKELAKIKQDTSQSTIKALLALLIILCLINLSILMYSIYRIYKCEYNLVEFMQHYLKFHTRVLTPSKKTNLNNNRQTETIKTRSNSVYYDDDDDDDNDAVNSDEEEEVIASTKMKMGSNELSISNMDEYALDYECYLNNHFLRDSEIGIPRSSRVTRASAESTAITGYSKNNSIVKKAKIDKRYEAKSSIKREKSSDSLTLKMKRSQSWDAKNKVFKNTVQIESKQNLNGKEKYHRNF</sequence>
<feature type="compositionally biased region" description="Polar residues" evidence="1">
    <location>
        <begin position="89"/>
        <end position="105"/>
    </location>
</feature>
<dbReference type="EMBL" id="CAJNOC010000141">
    <property type="protein sequence ID" value="CAF0718640.1"/>
    <property type="molecule type" value="Genomic_DNA"/>
</dbReference>